<feature type="compositionally biased region" description="Acidic residues" evidence="1">
    <location>
        <begin position="31"/>
        <end position="49"/>
    </location>
</feature>
<feature type="region of interest" description="Disordered" evidence="1">
    <location>
        <begin position="1"/>
        <end position="49"/>
    </location>
</feature>
<evidence type="ECO:0000313" key="3">
    <source>
        <dbReference type="Proteomes" id="UP000233551"/>
    </source>
</evidence>
<name>A0A2I0K5X1_PUNGR</name>
<dbReference type="Proteomes" id="UP000233551">
    <property type="component" value="Unassembled WGS sequence"/>
</dbReference>
<organism evidence="2 3">
    <name type="scientific">Punica granatum</name>
    <name type="common">Pomegranate</name>
    <dbReference type="NCBI Taxonomy" id="22663"/>
    <lineage>
        <taxon>Eukaryota</taxon>
        <taxon>Viridiplantae</taxon>
        <taxon>Streptophyta</taxon>
        <taxon>Embryophyta</taxon>
        <taxon>Tracheophyta</taxon>
        <taxon>Spermatophyta</taxon>
        <taxon>Magnoliopsida</taxon>
        <taxon>eudicotyledons</taxon>
        <taxon>Gunneridae</taxon>
        <taxon>Pentapetalae</taxon>
        <taxon>rosids</taxon>
        <taxon>malvids</taxon>
        <taxon>Myrtales</taxon>
        <taxon>Lythraceae</taxon>
        <taxon>Punica</taxon>
    </lineage>
</organism>
<accession>A0A2I0K5X1</accession>
<proteinExistence type="predicted"/>
<feature type="region of interest" description="Disordered" evidence="1">
    <location>
        <begin position="78"/>
        <end position="98"/>
    </location>
</feature>
<evidence type="ECO:0000313" key="2">
    <source>
        <dbReference type="EMBL" id="PKI63937.1"/>
    </source>
</evidence>
<sequence length="182" mass="19598">RGGPEEGSAVGETDKVTGWSGLVGDWAGSEEAVEETGEEVGAGDEEEGADLVGAGAGSLVVQHRPRLVLRASHFHLPRPPSVSVSSPRAGSETGDEEERRIKRQRLCLAKIRSPWAWSGPDLHLRPVVGPVSKLATYCFDEAFAIRVVKYQALHLNITNSNLPGDVELATMRKYCEMVVADP</sequence>
<dbReference type="EMBL" id="PGOL01000862">
    <property type="protein sequence ID" value="PKI63937.1"/>
    <property type="molecule type" value="Genomic_DNA"/>
</dbReference>
<protein>
    <submittedName>
        <fullName evidence="2">Uncharacterized protein</fullName>
    </submittedName>
</protein>
<gene>
    <name evidence="2" type="ORF">CRG98_015666</name>
</gene>
<comment type="caution">
    <text evidence="2">The sequence shown here is derived from an EMBL/GenBank/DDBJ whole genome shotgun (WGS) entry which is preliminary data.</text>
</comment>
<evidence type="ECO:0000256" key="1">
    <source>
        <dbReference type="SAM" id="MobiDB-lite"/>
    </source>
</evidence>
<keyword evidence="3" id="KW-1185">Reference proteome</keyword>
<feature type="non-terminal residue" evidence="2">
    <location>
        <position position="1"/>
    </location>
</feature>
<reference evidence="2 3" key="1">
    <citation type="submission" date="2017-11" db="EMBL/GenBank/DDBJ databases">
        <title>De-novo sequencing of pomegranate (Punica granatum L.) genome.</title>
        <authorList>
            <person name="Akparov Z."/>
            <person name="Amiraslanov A."/>
            <person name="Hajiyeva S."/>
            <person name="Abbasov M."/>
            <person name="Kaur K."/>
            <person name="Hamwieh A."/>
            <person name="Solovyev V."/>
            <person name="Salamov A."/>
            <person name="Braich B."/>
            <person name="Kosarev P."/>
            <person name="Mahmoud A."/>
            <person name="Hajiyev E."/>
            <person name="Babayeva S."/>
            <person name="Izzatullayeva V."/>
            <person name="Mammadov A."/>
            <person name="Mammadov A."/>
            <person name="Sharifova S."/>
            <person name="Ojaghi J."/>
            <person name="Eynullazada K."/>
            <person name="Bayramov B."/>
            <person name="Abdulazimova A."/>
            <person name="Shahmuradov I."/>
        </authorList>
    </citation>
    <scope>NUCLEOTIDE SEQUENCE [LARGE SCALE GENOMIC DNA]</scope>
    <source>
        <strain evidence="3">cv. AG2017</strain>
        <tissue evidence="2">Leaf</tissue>
    </source>
</reference>
<dbReference type="AlphaFoldDB" id="A0A2I0K5X1"/>